<dbReference type="PANTHER" id="PTHR42659:SF2">
    <property type="entry name" value="XANTHINE DEHYDROGENASE SUBUNIT C-RELATED"/>
    <property type="match status" value="1"/>
</dbReference>
<evidence type="ECO:0000313" key="5">
    <source>
        <dbReference type="EMBL" id="SDF37962.1"/>
    </source>
</evidence>
<sequence>MKLPSFEYLRARSMEEAWALHSEAGGDAVYLSGGHSVVPSMALRLQAPSRLIDISQIAELRGVSLADGTLRIGAMTRHAEVLADPLIARHAPLLSQAAPHVAHPAIRNRGTIGGNLALADPASEFPAAVLALRAEIEATGPEGRRLIAADDFFLDLYETALAPGELLTAIHVPLPPESRLFGFDEIARRRGDYAMVGVAAQADVAGGVIADASVTLFSVGFTPVRAKAAEQALDGAPLSPESIARAQAALAQNLDPPEDPGFPPERRLQLARVLLGRVLSRMEPVK</sequence>
<dbReference type="GO" id="GO:0071949">
    <property type="term" value="F:FAD binding"/>
    <property type="evidence" value="ECO:0007669"/>
    <property type="project" value="InterPro"/>
</dbReference>
<dbReference type="SMART" id="SM01092">
    <property type="entry name" value="CO_deh_flav_C"/>
    <property type="match status" value="1"/>
</dbReference>
<feature type="domain" description="FAD-binding PCMH-type" evidence="4">
    <location>
        <begin position="1"/>
        <end position="177"/>
    </location>
</feature>
<evidence type="ECO:0000256" key="1">
    <source>
        <dbReference type="ARBA" id="ARBA00022630"/>
    </source>
</evidence>
<keyword evidence="2" id="KW-0274">FAD</keyword>
<evidence type="ECO:0000259" key="4">
    <source>
        <dbReference type="PROSITE" id="PS51387"/>
    </source>
</evidence>
<protein>
    <submittedName>
        <fullName evidence="5">Carbon-monoxide dehydrogenase medium subunit</fullName>
    </submittedName>
</protein>
<dbReference type="PROSITE" id="PS51387">
    <property type="entry name" value="FAD_PCMH"/>
    <property type="match status" value="1"/>
</dbReference>
<dbReference type="EMBL" id="FNAV01000019">
    <property type="protein sequence ID" value="SDF37962.1"/>
    <property type="molecule type" value="Genomic_DNA"/>
</dbReference>
<dbReference type="InterPro" id="IPR036318">
    <property type="entry name" value="FAD-bd_PCMH-like_sf"/>
</dbReference>
<proteinExistence type="predicted"/>
<dbReference type="InterPro" id="IPR051312">
    <property type="entry name" value="Diverse_Substr_Oxidored"/>
</dbReference>
<dbReference type="InterPro" id="IPR016167">
    <property type="entry name" value="FAD-bd_PCMH_sub1"/>
</dbReference>
<dbReference type="STRING" id="282683.SAMN04488105_1192"/>
<dbReference type="SUPFAM" id="SSF55447">
    <property type="entry name" value="CO dehydrogenase flavoprotein C-terminal domain-like"/>
    <property type="match status" value="1"/>
</dbReference>
<reference evidence="6" key="1">
    <citation type="submission" date="2016-10" db="EMBL/GenBank/DDBJ databases">
        <authorList>
            <person name="Varghese N."/>
            <person name="Submissions S."/>
        </authorList>
    </citation>
    <scope>NUCLEOTIDE SEQUENCE [LARGE SCALE GENOMIC DNA]</scope>
    <source>
        <strain evidence="6">DSM 10146</strain>
    </source>
</reference>
<dbReference type="InterPro" id="IPR002346">
    <property type="entry name" value="Mopterin_DH_FAD-bd"/>
</dbReference>
<evidence type="ECO:0000256" key="2">
    <source>
        <dbReference type="ARBA" id="ARBA00022827"/>
    </source>
</evidence>
<name>A0A1G7KL73_9RHOB</name>
<dbReference type="Pfam" id="PF03450">
    <property type="entry name" value="CO_deh_flav_C"/>
    <property type="match status" value="1"/>
</dbReference>
<dbReference type="FunFam" id="3.30.465.10:FF:000017">
    <property type="entry name" value="Xanthine dehydrogenase, FAD binding subunit"/>
    <property type="match status" value="1"/>
</dbReference>
<dbReference type="RefSeq" id="WP_072704201.1">
    <property type="nucleotide sequence ID" value="NZ_FNAV01000019.1"/>
</dbReference>
<dbReference type="OrthoDB" id="9793944at2"/>
<evidence type="ECO:0000313" key="6">
    <source>
        <dbReference type="Proteomes" id="UP000198994"/>
    </source>
</evidence>
<accession>A0A1G7KL73</accession>
<gene>
    <name evidence="5" type="ORF">SAMN04488105_1192</name>
</gene>
<dbReference type="AlphaFoldDB" id="A0A1G7KL73"/>
<dbReference type="SUPFAM" id="SSF56176">
    <property type="entry name" value="FAD-binding/transporter-associated domain-like"/>
    <property type="match status" value="1"/>
</dbReference>
<dbReference type="PANTHER" id="PTHR42659">
    <property type="entry name" value="XANTHINE DEHYDROGENASE SUBUNIT C-RELATED"/>
    <property type="match status" value="1"/>
</dbReference>
<dbReference type="InterPro" id="IPR005107">
    <property type="entry name" value="CO_DH_flav_C"/>
</dbReference>
<dbReference type="Gene3D" id="3.30.390.50">
    <property type="entry name" value="CO dehydrogenase flavoprotein, C-terminal domain"/>
    <property type="match status" value="1"/>
</dbReference>
<dbReference type="InterPro" id="IPR016169">
    <property type="entry name" value="FAD-bd_PCMH_sub2"/>
</dbReference>
<keyword evidence="1" id="KW-0285">Flavoprotein</keyword>
<dbReference type="InterPro" id="IPR036683">
    <property type="entry name" value="CO_DH_flav_C_dom_sf"/>
</dbReference>
<dbReference type="Proteomes" id="UP000198994">
    <property type="component" value="Unassembled WGS sequence"/>
</dbReference>
<evidence type="ECO:0000256" key="3">
    <source>
        <dbReference type="ARBA" id="ARBA00023002"/>
    </source>
</evidence>
<keyword evidence="3" id="KW-0560">Oxidoreductase</keyword>
<dbReference type="Gene3D" id="3.30.43.10">
    <property type="entry name" value="Uridine Diphospho-n-acetylenolpyruvylglucosamine Reductase, domain 2"/>
    <property type="match status" value="1"/>
</dbReference>
<keyword evidence="6" id="KW-1185">Reference proteome</keyword>
<dbReference type="GO" id="GO:0016491">
    <property type="term" value="F:oxidoreductase activity"/>
    <property type="evidence" value="ECO:0007669"/>
    <property type="project" value="UniProtKB-KW"/>
</dbReference>
<organism evidence="5 6">
    <name type="scientific">Salipiger thiooxidans</name>
    <dbReference type="NCBI Taxonomy" id="282683"/>
    <lineage>
        <taxon>Bacteria</taxon>
        <taxon>Pseudomonadati</taxon>
        <taxon>Pseudomonadota</taxon>
        <taxon>Alphaproteobacteria</taxon>
        <taxon>Rhodobacterales</taxon>
        <taxon>Roseobacteraceae</taxon>
        <taxon>Salipiger</taxon>
    </lineage>
</organism>
<dbReference type="Pfam" id="PF00941">
    <property type="entry name" value="FAD_binding_5"/>
    <property type="match status" value="1"/>
</dbReference>
<dbReference type="Gene3D" id="3.30.465.10">
    <property type="match status" value="1"/>
</dbReference>
<dbReference type="InterPro" id="IPR016166">
    <property type="entry name" value="FAD-bd_PCMH"/>
</dbReference>